<gene>
    <name evidence="10" type="ORF">POM88_031431</name>
</gene>
<dbReference type="GO" id="GO:0008270">
    <property type="term" value="F:zinc ion binding"/>
    <property type="evidence" value="ECO:0007669"/>
    <property type="project" value="UniProtKB-KW"/>
</dbReference>
<sequence>MDRNQLNCFNSGPPVVATTLTQSPPPPSAAERRRRRQQITGNDTQNISLINDDDVEVIALSVEEIYAKPLFSCELCNKGFTREQNLIIHRRAHYIPYVRNNRPVQNNDDEKRKVYVCPEITCFYHNSANALCDIASLRKHYKRKHGEKTMSCTKCEKTYALEGDLRAHLKICGTREYVCVCGSVFSRRDSFLAHKLPCDNIALANQLYMLQNEFQSNQTTVGRVPSIPYPNNLQPALNSNAITSAHSFPFLSNTILVPPVSDLSSLNQSVSWNTTINFANNRSTQENDNIFDVNVLHESLFGVSSVPATALPQEAPQQGYSLANSGMLSSILQSSENSAAAGFDESSLDVYPNVSGAYENPDQLTGGYSQTGDYWNTPVPVLSENSFGTILDDRTTQNSGPSGFGVDDQFNQLVQFPGNTVCGDANFQVLQNNFHFWENRRN</sequence>
<keyword evidence="2" id="KW-0677">Repeat</keyword>
<dbReference type="InterPro" id="IPR055186">
    <property type="entry name" value="C2H2-2nd_BIRD-IDD"/>
</dbReference>
<keyword evidence="5" id="KW-0805">Transcription regulation</keyword>
<evidence type="ECO:0000256" key="3">
    <source>
        <dbReference type="ARBA" id="ARBA00022771"/>
    </source>
</evidence>
<evidence type="ECO:0000259" key="9">
    <source>
        <dbReference type="PROSITE" id="PS50157"/>
    </source>
</evidence>
<evidence type="ECO:0000313" key="11">
    <source>
        <dbReference type="Proteomes" id="UP001237642"/>
    </source>
</evidence>
<keyword evidence="1" id="KW-0479">Metal-binding</keyword>
<evidence type="ECO:0000256" key="2">
    <source>
        <dbReference type="ARBA" id="ARBA00022737"/>
    </source>
</evidence>
<reference evidence="10" key="2">
    <citation type="submission" date="2023-05" db="EMBL/GenBank/DDBJ databases">
        <authorList>
            <person name="Schelkunov M.I."/>
        </authorList>
    </citation>
    <scope>NUCLEOTIDE SEQUENCE</scope>
    <source>
        <strain evidence="10">Hsosn_3</strain>
        <tissue evidence="10">Leaf</tissue>
    </source>
</reference>
<organism evidence="10 11">
    <name type="scientific">Heracleum sosnowskyi</name>
    <dbReference type="NCBI Taxonomy" id="360622"/>
    <lineage>
        <taxon>Eukaryota</taxon>
        <taxon>Viridiplantae</taxon>
        <taxon>Streptophyta</taxon>
        <taxon>Embryophyta</taxon>
        <taxon>Tracheophyta</taxon>
        <taxon>Spermatophyta</taxon>
        <taxon>Magnoliopsida</taxon>
        <taxon>eudicotyledons</taxon>
        <taxon>Gunneridae</taxon>
        <taxon>Pentapetalae</taxon>
        <taxon>asterids</taxon>
        <taxon>campanulids</taxon>
        <taxon>Apiales</taxon>
        <taxon>Apiaceae</taxon>
        <taxon>Apioideae</taxon>
        <taxon>apioid superclade</taxon>
        <taxon>Tordylieae</taxon>
        <taxon>Tordyliinae</taxon>
        <taxon>Heracleum</taxon>
    </lineage>
</organism>
<keyword evidence="6" id="KW-0804">Transcription</keyword>
<evidence type="ECO:0000256" key="6">
    <source>
        <dbReference type="ARBA" id="ARBA00023163"/>
    </source>
</evidence>
<dbReference type="Proteomes" id="UP001237642">
    <property type="component" value="Unassembled WGS sequence"/>
</dbReference>
<dbReference type="PANTHER" id="PTHR10593:SF236">
    <property type="entry name" value="PROTEIN INDETERMINATE-DOMAIN 11"/>
    <property type="match status" value="1"/>
</dbReference>
<dbReference type="InterPro" id="IPR013087">
    <property type="entry name" value="Znf_C2H2_type"/>
</dbReference>
<dbReference type="PROSITE" id="PS50157">
    <property type="entry name" value="ZINC_FINGER_C2H2_2"/>
    <property type="match status" value="1"/>
</dbReference>
<keyword evidence="11" id="KW-1185">Reference proteome</keyword>
<evidence type="ECO:0000256" key="4">
    <source>
        <dbReference type="ARBA" id="ARBA00022833"/>
    </source>
</evidence>
<dbReference type="PANTHER" id="PTHR10593">
    <property type="entry name" value="SERINE/THREONINE-PROTEIN KINASE RIO"/>
    <property type="match status" value="1"/>
</dbReference>
<dbReference type="Pfam" id="PF22996">
    <property type="entry name" value="C2H2-2nd_BIRD-IDD"/>
    <property type="match status" value="1"/>
</dbReference>
<reference evidence="10" key="1">
    <citation type="submission" date="2023-02" db="EMBL/GenBank/DDBJ databases">
        <title>Genome of toxic invasive species Heracleum sosnowskyi carries increased number of genes despite the absence of recent whole-genome duplications.</title>
        <authorList>
            <person name="Schelkunov M."/>
            <person name="Shtratnikova V."/>
            <person name="Makarenko M."/>
            <person name="Klepikova A."/>
            <person name="Omelchenko D."/>
            <person name="Novikova G."/>
            <person name="Obukhova E."/>
            <person name="Bogdanov V."/>
            <person name="Penin A."/>
            <person name="Logacheva M."/>
        </authorList>
    </citation>
    <scope>NUCLEOTIDE SEQUENCE</scope>
    <source>
        <strain evidence="10">Hsosn_3</strain>
        <tissue evidence="10">Leaf</tissue>
    </source>
</reference>
<evidence type="ECO:0000256" key="8">
    <source>
        <dbReference type="SAM" id="MobiDB-lite"/>
    </source>
</evidence>
<dbReference type="InterPro" id="IPR055185">
    <property type="entry name" value="C2CH-4th_BIRD-IDD"/>
</dbReference>
<feature type="domain" description="C2H2-type" evidence="9">
    <location>
        <begin position="71"/>
        <end position="93"/>
    </location>
</feature>
<keyword evidence="4" id="KW-0862">Zinc</keyword>
<dbReference type="SMART" id="SM00355">
    <property type="entry name" value="ZnF_C2H2"/>
    <property type="match status" value="3"/>
</dbReference>
<dbReference type="AlphaFoldDB" id="A0AAD8HZH4"/>
<name>A0AAD8HZH4_9APIA</name>
<dbReference type="SUPFAM" id="SSF57667">
    <property type="entry name" value="beta-beta-alpha zinc fingers"/>
    <property type="match status" value="1"/>
</dbReference>
<comment type="caution">
    <text evidence="10">The sequence shown here is derived from an EMBL/GenBank/DDBJ whole genome shotgun (WGS) entry which is preliminary data.</text>
</comment>
<accession>A0AAD8HZH4</accession>
<feature type="region of interest" description="Disordered" evidence="8">
    <location>
        <begin position="12"/>
        <end position="45"/>
    </location>
</feature>
<dbReference type="Gene3D" id="3.30.160.60">
    <property type="entry name" value="Classic Zinc Finger"/>
    <property type="match status" value="2"/>
</dbReference>
<dbReference type="InterPro" id="IPR031140">
    <property type="entry name" value="IDD1-16"/>
</dbReference>
<dbReference type="Pfam" id="PF22992">
    <property type="entry name" value="C2CH-4th_BIRD-IDD"/>
    <property type="match status" value="1"/>
</dbReference>
<evidence type="ECO:0000256" key="5">
    <source>
        <dbReference type="ARBA" id="ARBA00023015"/>
    </source>
</evidence>
<evidence type="ECO:0000313" key="10">
    <source>
        <dbReference type="EMBL" id="KAK1375238.1"/>
    </source>
</evidence>
<dbReference type="Pfam" id="PF22995">
    <property type="entry name" value="C2CH-3rd_BIRD-IDD"/>
    <property type="match status" value="1"/>
</dbReference>
<keyword evidence="3 7" id="KW-0863">Zinc-finger</keyword>
<evidence type="ECO:0000256" key="7">
    <source>
        <dbReference type="PROSITE-ProRule" id="PRU00042"/>
    </source>
</evidence>
<dbReference type="GO" id="GO:0003700">
    <property type="term" value="F:DNA-binding transcription factor activity"/>
    <property type="evidence" value="ECO:0007669"/>
    <property type="project" value="TreeGrafter"/>
</dbReference>
<dbReference type="Pfam" id="PF00096">
    <property type="entry name" value="zf-C2H2"/>
    <property type="match status" value="1"/>
</dbReference>
<protein>
    <recommendedName>
        <fullName evidence="9">C2H2-type domain-containing protein</fullName>
    </recommendedName>
</protein>
<dbReference type="PROSITE" id="PS00028">
    <property type="entry name" value="ZINC_FINGER_C2H2_1"/>
    <property type="match status" value="1"/>
</dbReference>
<dbReference type="InterPro" id="IPR055187">
    <property type="entry name" value="C2CH-3rd_BIRD-IDD"/>
</dbReference>
<dbReference type="EMBL" id="JAUIZM010000007">
    <property type="protein sequence ID" value="KAK1375238.1"/>
    <property type="molecule type" value="Genomic_DNA"/>
</dbReference>
<proteinExistence type="predicted"/>
<dbReference type="GO" id="GO:0005634">
    <property type="term" value="C:nucleus"/>
    <property type="evidence" value="ECO:0007669"/>
    <property type="project" value="TreeGrafter"/>
</dbReference>
<evidence type="ECO:0000256" key="1">
    <source>
        <dbReference type="ARBA" id="ARBA00022723"/>
    </source>
</evidence>
<dbReference type="InterPro" id="IPR036236">
    <property type="entry name" value="Znf_C2H2_sf"/>
</dbReference>